<organism evidence="2 3">
    <name type="scientific">Pandoravirus japonicus</name>
    <dbReference type="NCBI Taxonomy" id="2823154"/>
    <lineage>
        <taxon>Viruses</taxon>
        <taxon>Pandoravirus</taxon>
    </lineage>
</organism>
<sequence>MVRGPRTVRPRRASLAGAARRVPRGAQTVPLSSRAVCSRWGQRPRVSVDHLNGVGVGRQRRGRNGRRHHWPMC</sequence>
<protein>
    <submittedName>
        <fullName evidence="2">Uncharacterized protein</fullName>
    </submittedName>
</protein>
<dbReference type="Proteomes" id="UP001253637">
    <property type="component" value="Segment"/>
</dbReference>
<accession>A0A811BSU8</accession>
<evidence type="ECO:0000256" key="1">
    <source>
        <dbReference type="SAM" id="MobiDB-lite"/>
    </source>
</evidence>
<feature type="compositionally biased region" description="Basic residues" evidence="1">
    <location>
        <begin position="1"/>
        <end position="12"/>
    </location>
</feature>
<evidence type="ECO:0000313" key="2">
    <source>
        <dbReference type="EMBL" id="BCU03952.1"/>
    </source>
</evidence>
<reference evidence="2" key="1">
    <citation type="submission" date="2021-04" db="EMBL/GenBank/DDBJ databases">
        <title>Draft Genome Sequence of Pandoravirus japonicus, Isolated from the Sabaishi River of Niigata, Japan.</title>
        <authorList>
            <person name="Hosokawa N."/>
            <person name="Takahashi H."/>
            <person name="Aoki K."/>
            <person name="Takemura M."/>
        </authorList>
    </citation>
    <scope>NUCLEOTIDE SEQUENCE</scope>
</reference>
<feature type="region of interest" description="Disordered" evidence="1">
    <location>
        <begin position="1"/>
        <end position="27"/>
    </location>
</feature>
<evidence type="ECO:0000313" key="3">
    <source>
        <dbReference type="Proteomes" id="UP001253637"/>
    </source>
</evidence>
<dbReference type="EMBL" id="LC625835">
    <property type="protein sequence ID" value="BCU03952.1"/>
    <property type="molecule type" value="Genomic_DNA"/>
</dbReference>
<proteinExistence type="predicted"/>
<name>A0A811BSU8_9VIRU</name>